<comment type="caution">
    <text evidence="2">The sequence shown here is derived from an EMBL/GenBank/DDBJ whole genome shotgun (WGS) entry which is preliminary data.</text>
</comment>
<proteinExistence type="predicted"/>
<keyword evidence="3" id="KW-1185">Reference proteome</keyword>
<dbReference type="Pfam" id="PF13155">
    <property type="entry name" value="Toprim_2"/>
    <property type="match status" value="1"/>
</dbReference>
<sequence>MTKFDELREQFPNLIPVQELRANVSIIELALHYGYEPQVHKGKSRPVLENAQYKDTIIIKNPQDAAKQVYQRAGDFTDSGTIIDFIRNRLTTVFSMFNRPADHEFKNVTGVLYDYLRVDPSEVTRNRQTAVKLSDDKPKQAFAKEIFDIRPLEANNYLTTRLIAPQTINSPEFVNKVVSQVSYFDPQKGHSESFLTVKENPDRKYITFSNVAFPYYNGLSTEVTGLELRSEKVKLHAPGSDRYSSVFISNPPPNPTLFFILESGIDALSHKQLRSVRGDDAFNAVYFSTGGQLTAQQVNTITRYISSFDKAPDWKINLAFDNDSKGHLFDLQFVQQLTATKFPLTSTVAGINRVGYLLPEQETYRPMRDALLDRIEAYNKSVQAQFSPEADPLGKKELNGQLITVGHNQGQIVLNIPESVGPLSAVSKSLLELTRLDHRIEISKSFSKDYNLELTREIKLGEKFGFVIKDESGMELLNGNSAVKMARSFNQFKNQAESEGFTGSFTLFQRTDFGFLKPLAELTLEKGISIKSTQNPALDELVQAEKKQTSQSQQVKSDEVPEKSTTQKSGLKPR</sequence>
<evidence type="ECO:0000313" key="2">
    <source>
        <dbReference type="EMBL" id="NEU70615.1"/>
    </source>
</evidence>
<reference evidence="2 3" key="1">
    <citation type="submission" date="2020-02" db="EMBL/GenBank/DDBJ databases">
        <title>Draft genome sequence of two Spirosoma agri KCTC 52727 and Spirosoma terrae KCTC 52035.</title>
        <authorList>
            <person name="Rojas J."/>
            <person name="Ambika Manirajan B."/>
            <person name="Ratering S."/>
            <person name="Suarez C."/>
            <person name="Schnell S."/>
        </authorList>
    </citation>
    <scope>NUCLEOTIDE SEQUENCE [LARGE SCALE GENOMIC DNA]</scope>
    <source>
        <strain evidence="2 3">KCTC 52727</strain>
    </source>
</reference>
<accession>A0A6M0ISL1</accession>
<dbReference type="Gene3D" id="3.40.1360.10">
    <property type="match status" value="1"/>
</dbReference>
<dbReference type="EMBL" id="JAAGNZ010000006">
    <property type="protein sequence ID" value="NEU70615.1"/>
    <property type="molecule type" value="Genomic_DNA"/>
</dbReference>
<name>A0A6M0ISL1_9BACT</name>
<organism evidence="2 3">
    <name type="scientific">Spirosoma agri</name>
    <dbReference type="NCBI Taxonomy" id="1987381"/>
    <lineage>
        <taxon>Bacteria</taxon>
        <taxon>Pseudomonadati</taxon>
        <taxon>Bacteroidota</taxon>
        <taxon>Cytophagia</taxon>
        <taxon>Cytophagales</taxon>
        <taxon>Cytophagaceae</taxon>
        <taxon>Spirosoma</taxon>
    </lineage>
</organism>
<evidence type="ECO:0000313" key="3">
    <source>
        <dbReference type="Proteomes" id="UP000477386"/>
    </source>
</evidence>
<evidence type="ECO:0000256" key="1">
    <source>
        <dbReference type="SAM" id="MobiDB-lite"/>
    </source>
</evidence>
<dbReference type="AlphaFoldDB" id="A0A6M0ISL1"/>
<gene>
    <name evidence="2" type="ORF">GK091_27365</name>
</gene>
<feature type="compositionally biased region" description="Polar residues" evidence="1">
    <location>
        <begin position="563"/>
        <end position="574"/>
    </location>
</feature>
<feature type="region of interest" description="Disordered" evidence="1">
    <location>
        <begin position="543"/>
        <end position="574"/>
    </location>
</feature>
<dbReference type="SUPFAM" id="SSF56731">
    <property type="entry name" value="DNA primase core"/>
    <property type="match status" value="1"/>
</dbReference>
<dbReference type="Proteomes" id="UP000477386">
    <property type="component" value="Unassembled WGS sequence"/>
</dbReference>
<dbReference type="RefSeq" id="WP_164043927.1">
    <property type="nucleotide sequence ID" value="NZ_JAAGNZ010000006.1"/>
</dbReference>
<protein>
    <submittedName>
        <fullName evidence="2">Toprim domain-containing protein</fullName>
    </submittedName>
</protein>